<feature type="region of interest" description="Disordered" evidence="1">
    <location>
        <begin position="1"/>
        <end position="105"/>
    </location>
</feature>
<dbReference type="PANTHER" id="PTHR10579:SF55">
    <property type="entry name" value="E3 UBIQUITIN-PROTEIN LIGASE WAV3"/>
    <property type="match status" value="1"/>
</dbReference>
<evidence type="ECO:0000259" key="2">
    <source>
        <dbReference type="PROSITE" id="PS50234"/>
    </source>
</evidence>
<reference evidence="3 4" key="1">
    <citation type="submission" date="2018-02" db="EMBL/GenBank/DDBJ databases">
        <title>Draft genome of wild Prunus yedoensis var. nudiflora.</title>
        <authorList>
            <person name="Baek S."/>
            <person name="Kim J.-H."/>
            <person name="Choi K."/>
            <person name="Kim G.-B."/>
            <person name="Cho A."/>
            <person name="Jang H."/>
            <person name="Shin C.-H."/>
            <person name="Yu H.-J."/>
            <person name="Mun J.-H."/>
        </authorList>
    </citation>
    <scope>NUCLEOTIDE SEQUENCE [LARGE SCALE GENOMIC DNA]</scope>
    <source>
        <strain evidence="4">cv. Jeju island</strain>
        <tissue evidence="3">Leaf</tissue>
    </source>
</reference>
<dbReference type="PROSITE" id="PS50234">
    <property type="entry name" value="VWFA"/>
    <property type="match status" value="1"/>
</dbReference>
<dbReference type="InterPro" id="IPR057427">
    <property type="entry name" value="WAV3_C"/>
</dbReference>
<feature type="compositionally biased region" description="Polar residues" evidence="1">
    <location>
        <begin position="93"/>
        <end position="103"/>
    </location>
</feature>
<dbReference type="SUPFAM" id="SSF53300">
    <property type="entry name" value="vWA-like"/>
    <property type="match status" value="1"/>
</dbReference>
<gene>
    <name evidence="3" type="ORF">Pyn_00401</name>
</gene>
<dbReference type="SMART" id="SM00327">
    <property type="entry name" value="VWA"/>
    <property type="match status" value="1"/>
</dbReference>
<dbReference type="InterPro" id="IPR051266">
    <property type="entry name" value="CLCR"/>
</dbReference>
<dbReference type="Gene3D" id="3.40.50.410">
    <property type="entry name" value="von Willebrand factor, type A domain"/>
    <property type="match status" value="1"/>
</dbReference>
<dbReference type="Pfam" id="PF13519">
    <property type="entry name" value="VWA_2"/>
    <property type="match status" value="1"/>
</dbReference>
<comment type="caution">
    <text evidence="3">The sequence shown here is derived from an EMBL/GenBank/DDBJ whole genome shotgun (WGS) entry which is preliminary data.</text>
</comment>
<feature type="region of interest" description="Disordered" evidence="1">
    <location>
        <begin position="139"/>
        <end position="195"/>
    </location>
</feature>
<protein>
    <recommendedName>
        <fullName evidence="2">VWFA domain-containing protein</fullName>
    </recommendedName>
</protein>
<dbReference type="EMBL" id="PJQY01001152">
    <property type="protein sequence ID" value="PQQ05048.1"/>
    <property type="molecule type" value="Genomic_DNA"/>
</dbReference>
<proteinExistence type="predicted"/>
<accession>A0A314YKF4</accession>
<dbReference type="Proteomes" id="UP000250321">
    <property type="component" value="Unassembled WGS sequence"/>
</dbReference>
<dbReference type="OrthoDB" id="687730at2759"/>
<dbReference type="InterPro" id="IPR036465">
    <property type="entry name" value="vWFA_dom_sf"/>
</dbReference>
<dbReference type="AlphaFoldDB" id="A0A314YKF4"/>
<dbReference type="PANTHER" id="PTHR10579">
    <property type="entry name" value="CALCIUM-ACTIVATED CHLORIDE CHANNEL REGULATOR"/>
    <property type="match status" value="1"/>
</dbReference>
<name>A0A314YKF4_PRUYE</name>
<evidence type="ECO:0000313" key="3">
    <source>
        <dbReference type="EMBL" id="PQQ05048.1"/>
    </source>
</evidence>
<organism evidence="3 4">
    <name type="scientific">Prunus yedoensis var. nudiflora</name>
    <dbReference type="NCBI Taxonomy" id="2094558"/>
    <lineage>
        <taxon>Eukaryota</taxon>
        <taxon>Viridiplantae</taxon>
        <taxon>Streptophyta</taxon>
        <taxon>Embryophyta</taxon>
        <taxon>Tracheophyta</taxon>
        <taxon>Spermatophyta</taxon>
        <taxon>Magnoliopsida</taxon>
        <taxon>eudicotyledons</taxon>
        <taxon>Gunneridae</taxon>
        <taxon>Pentapetalae</taxon>
        <taxon>rosids</taxon>
        <taxon>fabids</taxon>
        <taxon>Rosales</taxon>
        <taxon>Rosaceae</taxon>
        <taxon>Amygdaloideae</taxon>
        <taxon>Amygdaleae</taxon>
        <taxon>Prunus</taxon>
    </lineage>
</organism>
<dbReference type="InterPro" id="IPR002035">
    <property type="entry name" value="VWF_A"/>
</dbReference>
<keyword evidence="4" id="KW-1185">Reference proteome</keyword>
<feature type="compositionally biased region" description="Basic and acidic residues" evidence="1">
    <location>
        <begin position="68"/>
        <end position="78"/>
    </location>
</feature>
<sequence>MGTGWRRAFCTTIPRDRADQTRVSEKQQRSPSPSPRSCTRLGFFSSGSSNPSTPRLQSHPVISTQSSIDDHESPRLLECKTTSSTPKSTRTSFLSSSNPTSPRSPLKLSLFRNSFKFRSNCGICLNNVKTGQGTAIYTAERPSPRHPQKHQPIPNEVVEPTKPKPREVEKKIIVEASSPRASSKPLYDDDESLFSPTSRIIPIPEADDEDEDEDATDPFPENDDVEEFQGFFVNPNSSSSDAQINGRDIRTNNVQVRILPESALLSSGRGFDTYVVALRVKAPPPPVFNASRRVSIDLVTVLDVSGSMTGAKLQMLKRAMRLVISSLGSNDRLSIVAFSATTKRLLPLRRMTAHGQRSARRIVDRLVCGQGTSVGDALRKATKVLEDRRDRNPVASIMLLSDGQDERVKNSAYQRQGSGHVSATRFAHMRSRFMLSGSLGFDSGSAPAEIAAIYSCNGGPAVHGSASVRLGDLYAEEERELLVELRVPRALARGSHHVMSVRCLYKDPASQEIVYGREQALLVPLADAVRSASGPKIERLRGLFITTRAVAESRRLVEHNDYSSAHHLLASARALLLKSNSASADEHVRGLEAELADLHWRRQHKITEEQQQMLMMIQRRRGGGSSEREIAVDENGEPLTPTSAWRAAEKLAKMAMMKKSLNRVSDLHGFENARF</sequence>
<dbReference type="Pfam" id="PF25243">
    <property type="entry name" value="WAV3_C"/>
    <property type="match status" value="1"/>
</dbReference>
<evidence type="ECO:0000313" key="4">
    <source>
        <dbReference type="Proteomes" id="UP000250321"/>
    </source>
</evidence>
<feature type="compositionally biased region" description="Basic and acidic residues" evidence="1">
    <location>
        <begin position="14"/>
        <end position="28"/>
    </location>
</feature>
<evidence type="ECO:0000256" key="1">
    <source>
        <dbReference type="SAM" id="MobiDB-lite"/>
    </source>
</evidence>
<feature type="compositionally biased region" description="Low complexity" evidence="1">
    <location>
        <begin position="80"/>
        <end position="92"/>
    </location>
</feature>
<feature type="compositionally biased region" description="Basic and acidic residues" evidence="1">
    <location>
        <begin position="159"/>
        <end position="173"/>
    </location>
</feature>
<feature type="domain" description="VWFA" evidence="2">
    <location>
        <begin position="297"/>
        <end position="404"/>
    </location>
</feature>
<dbReference type="STRING" id="2094558.A0A314YKF4"/>
<feature type="compositionally biased region" description="Polar residues" evidence="1">
    <location>
        <begin position="45"/>
        <end position="67"/>
    </location>
</feature>